<name>A0ABP5CA47_9MICO</name>
<keyword evidence="1" id="KW-0812">Transmembrane</keyword>
<comment type="caution">
    <text evidence="2">The sequence shown here is derived from an EMBL/GenBank/DDBJ whole genome shotgun (WGS) entry which is preliminary data.</text>
</comment>
<keyword evidence="1" id="KW-0472">Membrane</keyword>
<protein>
    <recommendedName>
        <fullName evidence="4">NADH:ubiquinone oxidoreductase</fullName>
    </recommendedName>
</protein>
<keyword evidence="3" id="KW-1185">Reference proteome</keyword>
<keyword evidence="1" id="KW-1133">Transmembrane helix</keyword>
<evidence type="ECO:0000313" key="3">
    <source>
        <dbReference type="Proteomes" id="UP001499933"/>
    </source>
</evidence>
<dbReference type="EMBL" id="BAAAOG010000003">
    <property type="protein sequence ID" value="GAA1959610.1"/>
    <property type="molecule type" value="Genomic_DNA"/>
</dbReference>
<feature type="transmembrane region" description="Helical" evidence="1">
    <location>
        <begin position="35"/>
        <end position="53"/>
    </location>
</feature>
<dbReference type="RefSeq" id="WP_344094663.1">
    <property type="nucleotide sequence ID" value="NZ_BAAAOG010000003.1"/>
</dbReference>
<sequence>MRRYLFSTGLFSAILSGLALLRSMREKEPFTWRTALAWLSWGISVTLAVGAAVDTRRARRGREVAEDSPIAPKAEKLYKKRLDSARAS</sequence>
<accession>A0ABP5CA47</accession>
<organism evidence="2 3">
    <name type="scientific">Microbacterium deminutum</name>
    <dbReference type="NCBI Taxonomy" id="344164"/>
    <lineage>
        <taxon>Bacteria</taxon>
        <taxon>Bacillati</taxon>
        <taxon>Actinomycetota</taxon>
        <taxon>Actinomycetes</taxon>
        <taxon>Micrococcales</taxon>
        <taxon>Microbacteriaceae</taxon>
        <taxon>Microbacterium</taxon>
    </lineage>
</organism>
<dbReference type="Proteomes" id="UP001499933">
    <property type="component" value="Unassembled WGS sequence"/>
</dbReference>
<evidence type="ECO:0000313" key="2">
    <source>
        <dbReference type="EMBL" id="GAA1959610.1"/>
    </source>
</evidence>
<evidence type="ECO:0000256" key="1">
    <source>
        <dbReference type="SAM" id="Phobius"/>
    </source>
</evidence>
<evidence type="ECO:0008006" key="4">
    <source>
        <dbReference type="Google" id="ProtNLM"/>
    </source>
</evidence>
<proteinExistence type="predicted"/>
<reference evidence="3" key="1">
    <citation type="journal article" date="2019" name="Int. J. Syst. Evol. Microbiol.">
        <title>The Global Catalogue of Microorganisms (GCM) 10K type strain sequencing project: providing services to taxonomists for standard genome sequencing and annotation.</title>
        <authorList>
            <consortium name="The Broad Institute Genomics Platform"/>
            <consortium name="The Broad Institute Genome Sequencing Center for Infectious Disease"/>
            <person name="Wu L."/>
            <person name="Ma J."/>
        </authorList>
    </citation>
    <scope>NUCLEOTIDE SEQUENCE [LARGE SCALE GENOMIC DNA]</scope>
    <source>
        <strain evidence="3">JCM 14901</strain>
    </source>
</reference>
<gene>
    <name evidence="2" type="ORF">GCM10009776_22700</name>
</gene>